<reference evidence="3 4" key="1">
    <citation type="journal article" date="2015" name="Int. J. Syst. Evol. Microbiol.">
        <title>Mariniphaga sediminis sp. nov., isolated from coastal sediment.</title>
        <authorList>
            <person name="Wang F.Q."/>
            <person name="Shen Q.Y."/>
            <person name="Chen G.J."/>
            <person name="Du Z.J."/>
        </authorList>
    </citation>
    <scope>NUCLEOTIDE SEQUENCE [LARGE SCALE GENOMIC DNA]</scope>
    <source>
        <strain evidence="3 4">SY21</strain>
    </source>
</reference>
<dbReference type="InterPro" id="IPR036291">
    <property type="entry name" value="NAD(P)-bd_dom_sf"/>
</dbReference>
<dbReference type="AlphaFoldDB" id="A0A399CX23"/>
<dbReference type="SUPFAM" id="SSF55347">
    <property type="entry name" value="Glyceraldehyde-3-phosphate dehydrogenase-like, C-terminal domain"/>
    <property type="match status" value="1"/>
</dbReference>
<keyword evidence="4" id="KW-1185">Reference proteome</keyword>
<dbReference type="EMBL" id="QWET01000019">
    <property type="protein sequence ID" value="RIH63518.1"/>
    <property type="molecule type" value="Genomic_DNA"/>
</dbReference>
<evidence type="ECO:0000259" key="2">
    <source>
        <dbReference type="Pfam" id="PF19051"/>
    </source>
</evidence>
<dbReference type="Proteomes" id="UP000266441">
    <property type="component" value="Unassembled WGS sequence"/>
</dbReference>
<proteinExistence type="predicted"/>
<feature type="domain" description="Gfo/Idh/MocA-like oxidoreductase bacterial type C-terminal" evidence="2">
    <location>
        <begin position="187"/>
        <end position="273"/>
    </location>
</feature>
<dbReference type="GO" id="GO:0000166">
    <property type="term" value="F:nucleotide binding"/>
    <property type="evidence" value="ECO:0007669"/>
    <property type="project" value="InterPro"/>
</dbReference>
<dbReference type="Pfam" id="PF01408">
    <property type="entry name" value="GFO_IDH_MocA"/>
    <property type="match status" value="1"/>
</dbReference>
<accession>A0A399CX23</accession>
<dbReference type="Gene3D" id="3.30.360.10">
    <property type="entry name" value="Dihydrodipicolinate Reductase, domain 2"/>
    <property type="match status" value="1"/>
</dbReference>
<dbReference type="OrthoDB" id="726883at2"/>
<dbReference type="Gene3D" id="3.40.50.720">
    <property type="entry name" value="NAD(P)-binding Rossmann-like Domain"/>
    <property type="match status" value="1"/>
</dbReference>
<comment type="caution">
    <text evidence="3">The sequence shown here is derived from an EMBL/GenBank/DDBJ whole genome shotgun (WGS) entry which is preliminary data.</text>
</comment>
<dbReference type="PROSITE" id="PS51318">
    <property type="entry name" value="TAT"/>
    <property type="match status" value="1"/>
</dbReference>
<dbReference type="Pfam" id="PF19051">
    <property type="entry name" value="GFO_IDH_MocA_C2"/>
    <property type="match status" value="1"/>
</dbReference>
<evidence type="ECO:0000313" key="4">
    <source>
        <dbReference type="Proteomes" id="UP000266441"/>
    </source>
</evidence>
<evidence type="ECO:0000313" key="3">
    <source>
        <dbReference type="EMBL" id="RIH63518.1"/>
    </source>
</evidence>
<dbReference type="RefSeq" id="WP_119351486.1">
    <property type="nucleotide sequence ID" value="NZ_QWET01000019.1"/>
</dbReference>
<name>A0A399CX23_9BACT</name>
<organism evidence="3 4">
    <name type="scientific">Mariniphaga sediminis</name>
    <dbReference type="NCBI Taxonomy" id="1628158"/>
    <lineage>
        <taxon>Bacteria</taxon>
        <taxon>Pseudomonadati</taxon>
        <taxon>Bacteroidota</taxon>
        <taxon>Bacteroidia</taxon>
        <taxon>Marinilabiliales</taxon>
        <taxon>Prolixibacteraceae</taxon>
        <taxon>Mariniphaga</taxon>
    </lineage>
</organism>
<dbReference type="InterPro" id="IPR043906">
    <property type="entry name" value="Gfo/Idh/MocA_OxRdtase_bact_C"/>
</dbReference>
<dbReference type="InterPro" id="IPR050463">
    <property type="entry name" value="Gfo/Idh/MocA_oxidrdct_glycsds"/>
</dbReference>
<gene>
    <name evidence="3" type="ORF">D1164_18990</name>
</gene>
<dbReference type="PANTHER" id="PTHR43818">
    <property type="entry name" value="BCDNA.GH03377"/>
    <property type="match status" value="1"/>
</dbReference>
<protein>
    <submittedName>
        <fullName evidence="3">Gfo/Idh/MocA family oxidoreductase</fullName>
    </submittedName>
</protein>
<dbReference type="InterPro" id="IPR000683">
    <property type="entry name" value="Gfo/Idh/MocA-like_OxRdtase_N"/>
</dbReference>
<dbReference type="InterPro" id="IPR006311">
    <property type="entry name" value="TAT_signal"/>
</dbReference>
<sequence length="494" mass="55499">MKDNNSKINRRDFVRAGTIAAAGITIVPSNVVAGLGHKAPSDKLNIAGIGVGGRGFGNLRELESENIVALCDVDWKYSQRVFDYFPKAKKYRDWRVMYDELGDSFDAVMIATADHTHAVIAAHAITLGKHIYLQKPLTHSVYESRLLTKLAREYKVATSMGNQGASDDDASKTIEWLQSGVIGPVKKLEAFTDRHIWHQGLNRPEQGMWVPDYLDWDLFVGPAKMRPYHNLYHPWNWRGWWDFGVGALGDMGCHVLHPVYFGLDLKYPSSLQAISTLLLNDCAPSAQTVKMVFPERKSDVMKKGKQPEVEVIWYDGGLRPMVPKGWPAGKEMNIKGGGAIYYGEKDILVTGSKGSNPWLLSGSVPEVSPTRRRVKTTHEMDWVRACKESPENRVPTLSDFEEAGPFNEMVVIGTAAVKLQSLFKELEWDGENMEFTNISGNETIKTVIKDDFEITDGHPTFNKTWTEPVNAKAYSQEIIKHTYRKPWSLPDMPA</sequence>
<evidence type="ECO:0000259" key="1">
    <source>
        <dbReference type="Pfam" id="PF01408"/>
    </source>
</evidence>
<feature type="domain" description="Gfo/Idh/MocA-like oxidoreductase N-terminal" evidence="1">
    <location>
        <begin position="46"/>
        <end position="161"/>
    </location>
</feature>
<dbReference type="PANTHER" id="PTHR43818:SF10">
    <property type="entry name" value="NADH-DEPENDENT DEHYDROGENASE-RELATED"/>
    <property type="match status" value="1"/>
</dbReference>
<dbReference type="SUPFAM" id="SSF51735">
    <property type="entry name" value="NAD(P)-binding Rossmann-fold domains"/>
    <property type="match status" value="1"/>
</dbReference>